<accession>A0AAI9KQA3</accession>
<feature type="compositionally biased region" description="Basic and acidic residues" evidence="1">
    <location>
        <begin position="14"/>
        <end position="24"/>
    </location>
</feature>
<sequence>MAKPKTPPFTPRHLTPEEIESLRQDRKRRHEANMKAFETMDLSRLMPTELEGEKPEQEIQP</sequence>
<evidence type="ECO:0000313" key="4">
    <source>
        <dbReference type="Proteomes" id="UP000887009"/>
    </source>
</evidence>
<protein>
    <submittedName>
        <fullName evidence="2">Uncharacterized protein</fullName>
    </submittedName>
</protein>
<evidence type="ECO:0000256" key="1">
    <source>
        <dbReference type="SAM" id="MobiDB-lite"/>
    </source>
</evidence>
<evidence type="ECO:0000313" key="2">
    <source>
        <dbReference type="EMBL" id="GJA54034.1"/>
    </source>
</evidence>
<proteinExistence type="predicted"/>
<evidence type="ECO:0000313" key="3">
    <source>
        <dbReference type="EMBL" id="MDX7719708.1"/>
    </source>
</evidence>
<dbReference type="EMBL" id="JAWZVU010000025">
    <property type="protein sequence ID" value="MDX7719708.1"/>
    <property type="molecule type" value="Genomic_DNA"/>
</dbReference>
<feature type="compositionally biased region" description="Basic and acidic residues" evidence="1">
    <location>
        <begin position="51"/>
        <end position="61"/>
    </location>
</feature>
<feature type="compositionally biased region" description="Pro residues" evidence="1">
    <location>
        <begin position="1"/>
        <end position="10"/>
    </location>
</feature>
<dbReference type="AlphaFoldDB" id="A0AAI9KQA3"/>
<comment type="caution">
    <text evidence="2">The sequence shown here is derived from an EMBL/GenBank/DDBJ whole genome shotgun (WGS) entry which is preliminary data.</text>
</comment>
<dbReference type="RefSeq" id="WP_017783401.1">
    <property type="nucleotide sequence ID" value="NZ_BPNL01000013.1"/>
</dbReference>
<reference evidence="2" key="1">
    <citation type="submission" date="2021-07" db="EMBL/GenBank/DDBJ databases">
        <title>Draft genome sequence of carbapenem-resistant Aeromonas spp. in Japan.</title>
        <authorList>
            <person name="Maehana S."/>
            <person name="Suzuki M."/>
            <person name="Kitasato H."/>
        </authorList>
    </citation>
    <scope>NUCLEOTIDE SEQUENCE</scope>
    <source>
        <strain evidence="2">KAM348</strain>
    </source>
</reference>
<dbReference type="EMBL" id="BPNL01000013">
    <property type="protein sequence ID" value="GJA54034.1"/>
    <property type="molecule type" value="Genomic_DNA"/>
</dbReference>
<gene>
    <name evidence="2" type="ORF">KAM348_14570</name>
    <name evidence="3" type="ORF">SJS77_04360</name>
</gene>
<dbReference type="Proteomes" id="UP000887009">
    <property type="component" value="Unassembled WGS sequence"/>
</dbReference>
<dbReference type="Proteomes" id="UP001277183">
    <property type="component" value="Unassembled WGS sequence"/>
</dbReference>
<reference evidence="3" key="2">
    <citation type="submission" date="2023-11" db="EMBL/GenBank/DDBJ databases">
        <title>WGS of Aeromonas in Northern Israel.</title>
        <authorList>
            <person name="Hershko Y."/>
        </authorList>
    </citation>
    <scope>NUCLEOTIDE SEQUENCE</scope>
    <source>
        <strain evidence="3">77416</strain>
    </source>
</reference>
<organism evidence="2 4">
    <name type="scientific">Aeromonas caviae</name>
    <name type="common">Aeromonas punctata</name>
    <dbReference type="NCBI Taxonomy" id="648"/>
    <lineage>
        <taxon>Bacteria</taxon>
        <taxon>Pseudomonadati</taxon>
        <taxon>Pseudomonadota</taxon>
        <taxon>Gammaproteobacteria</taxon>
        <taxon>Aeromonadales</taxon>
        <taxon>Aeromonadaceae</taxon>
        <taxon>Aeromonas</taxon>
    </lineage>
</organism>
<name>A0AAI9KQA3_AERCA</name>
<feature type="region of interest" description="Disordered" evidence="1">
    <location>
        <begin position="1"/>
        <end position="61"/>
    </location>
</feature>